<dbReference type="InterPro" id="IPR035979">
    <property type="entry name" value="RBD_domain_sf"/>
</dbReference>
<feature type="region of interest" description="Disordered" evidence="5">
    <location>
        <begin position="541"/>
        <end position="595"/>
    </location>
</feature>
<dbReference type="Pfam" id="PF00076">
    <property type="entry name" value="RRM_1"/>
    <property type="match status" value="4"/>
</dbReference>
<evidence type="ECO:0000256" key="3">
    <source>
        <dbReference type="ARBA" id="ARBA00023242"/>
    </source>
</evidence>
<feature type="compositionally biased region" description="Basic and acidic residues" evidence="5">
    <location>
        <begin position="560"/>
        <end position="588"/>
    </location>
</feature>
<comment type="subcellular location">
    <subcellularLocation>
        <location evidence="1">Nucleus</location>
    </subcellularLocation>
</comment>
<keyword evidence="2" id="KW-0677">Repeat</keyword>
<feature type="domain" description="RRM" evidence="6">
    <location>
        <begin position="684"/>
        <end position="761"/>
    </location>
</feature>
<dbReference type="PROSITE" id="PS50102">
    <property type="entry name" value="RRM"/>
    <property type="match status" value="4"/>
</dbReference>
<dbReference type="GO" id="GO:0017069">
    <property type="term" value="F:snRNA binding"/>
    <property type="evidence" value="ECO:0007669"/>
    <property type="project" value="TreeGrafter"/>
</dbReference>
<feature type="compositionally biased region" description="Low complexity" evidence="5">
    <location>
        <begin position="993"/>
        <end position="1012"/>
    </location>
</feature>
<dbReference type="GO" id="GO:0000398">
    <property type="term" value="P:mRNA splicing, via spliceosome"/>
    <property type="evidence" value="ECO:0007669"/>
    <property type="project" value="TreeGrafter"/>
</dbReference>
<organism evidence="7 8">
    <name type="scientific">Basidiobolus meristosporus CBS 931.73</name>
    <dbReference type="NCBI Taxonomy" id="1314790"/>
    <lineage>
        <taxon>Eukaryota</taxon>
        <taxon>Fungi</taxon>
        <taxon>Fungi incertae sedis</taxon>
        <taxon>Zoopagomycota</taxon>
        <taxon>Entomophthoromycotina</taxon>
        <taxon>Basidiobolomycetes</taxon>
        <taxon>Basidiobolales</taxon>
        <taxon>Basidiobolaceae</taxon>
        <taxon>Basidiobolus</taxon>
    </lineage>
</organism>
<evidence type="ECO:0000256" key="5">
    <source>
        <dbReference type="SAM" id="MobiDB-lite"/>
    </source>
</evidence>
<accession>A0A1Y1XA87</accession>
<evidence type="ECO:0000256" key="2">
    <source>
        <dbReference type="ARBA" id="ARBA00022737"/>
    </source>
</evidence>
<keyword evidence="4" id="KW-0694">RNA-binding</keyword>
<comment type="caution">
    <text evidence="7">The sequence shown here is derived from an EMBL/GenBank/DDBJ whole genome shotgun (WGS) entry which is preliminary data.</text>
</comment>
<feature type="region of interest" description="Disordered" evidence="5">
    <location>
        <begin position="978"/>
        <end position="1025"/>
    </location>
</feature>
<gene>
    <name evidence="7" type="ORF">K493DRAFT_411790</name>
</gene>
<dbReference type="SUPFAM" id="SSF54928">
    <property type="entry name" value="RNA-binding domain, RBD"/>
    <property type="match status" value="4"/>
</dbReference>
<dbReference type="InterPro" id="IPR051183">
    <property type="entry name" value="U1_U11-U12_snRNP_70-35kDa"/>
</dbReference>
<dbReference type="EMBL" id="MCFE01000664">
    <property type="protein sequence ID" value="ORX82662.1"/>
    <property type="molecule type" value="Genomic_DNA"/>
</dbReference>
<feature type="domain" description="RRM" evidence="6">
    <location>
        <begin position="777"/>
        <end position="853"/>
    </location>
</feature>
<evidence type="ECO:0000259" key="6">
    <source>
        <dbReference type="PROSITE" id="PS50102"/>
    </source>
</evidence>
<protein>
    <recommendedName>
        <fullName evidence="6">RRM domain-containing protein</fullName>
    </recommendedName>
</protein>
<dbReference type="SMART" id="SM00386">
    <property type="entry name" value="HAT"/>
    <property type="match status" value="8"/>
</dbReference>
<dbReference type="AlphaFoldDB" id="A0A1Y1XA87"/>
<dbReference type="OrthoDB" id="360390at2759"/>
<dbReference type="GO" id="GO:0071011">
    <property type="term" value="C:precatalytic spliceosome"/>
    <property type="evidence" value="ECO:0007669"/>
    <property type="project" value="TreeGrafter"/>
</dbReference>
<dbReference type="InterPro" id="IPR008847">
    <property type="entry name" value="Suf"/>
</dbReference>
<dbReference type="InterPro" id="IPR011990">
    <property type="entry name" value="TPR-like_helical_dom_sf"/>
</dbReference>
<dbReference type="SUPFAM" id="SSF48452">
    <property type="entry name" value="TPR-like"/>
    <property type="match status" value="1"/>
</dbReference>
<name>A0A1Y1XA87_9FUNG</name>
<dbReference type="GO" id="GO:0003729">
    <property type="term" value="F:mRNA binding"/>
    <property type="evidence" value="ECO:0007669"/>
    <property type="project" value="TreeGrafter"/>
</dbReference>
<dbReference type="SMART" id="SM00360">
    <property type="entry name" value="RRM"/>
    <property type="match status" value="4"/>
</dbReference>
<dbReference type="Proteomes" id="UP000193498">
    <property type="component" value="Unassembled WGS sequence"/>
</dbReference>
<keyword evidence="8" id="KW-1185">Reference proteome</keyword>
<dbReference type="InterPro" id="IPR012677">
    <property type="entry name" value="Nucleotide-bd_a/b_plait_sf"/>
</dbReference>
<dbReference type="Gene3D" id="3.30.70.330">
    <property type="match status" value="4"/>
</dbReference>
<evidence type="ECO:0000256" key="1">
    <source>
        <dbReference type="ARBA" id="ARBA00004123"/>
    </source>
</evidence>
<dbReference type="CDD" id="cd00590">
    <property type="entry name" value="RRM_SF"/>
    <property type="match status" value="3"/>
</dbReference>
<dbReference type="InterPro" id="IPR000504">
    <property type="entry name" value="RRM_dom"/>
</dbReference>
<evidence type="ECO:0000313" key="7">
    <source>
        <dbReference type="EMBL" id="ORX82662.1"/>
    </source>
</evidence>
<feature type="domain" description="RRM" evidence="6">
    <location>
        <begin position="876"/>
        <end position="948"/>
    </location>
</feature>
<dbReference type="Pfam" id="PF05843">
    <property type="entry name" value="Suf"/>
    <property type="match status" value="1"/>
</dbReference>
<keyword evidence="3" id="KW-0539">Nucleus</keyword>
<evidence type="ECO:0000256" key="4">
    <source>
        <dbReference type="PROSITE-ProRule" id="PRU00176"/>
    </source>
</evidence>
<dbReference type="InParanoid" id="A0A1Y1XA87"/>
<feature type="domain" description="RRM" evidence="6">
    <location>
        <begin position="602"/>
        <end position="678"/>
    </location>
</feature>
<feature type="region of interest" description="Disordered" evidence="5">
    <location>
        <begin position="656"/>
        <end position="679"/>
    </location>
</feature>
<proteinExistence type="predicted"/>
<reference evidence="7 8" key="1">
    <citation type="submission" date="2016-07" db="EMBL/GenBank/DDBJ databases">
        <title>Pervasive Adenine N6-methylation of Active Genes in Fungi.</title>
        <authorList>
            <consortium name="DOE Joint Genome Institute"/>
            <person name="Mondo S.J."/>
            <person name="Dannebaum R.O."/>
            <person name="Kuo R.C."/>
            <person name="Labutti K."/>
            <person name="Haridas S."/>
            <person name="Kuo A."/>
            <person name="Salamov A."/>
            <person name="Ahrendt S.R."/>
            <person name="Lipzen A."/>
            <person name="Sullivan W."/>
            <person name="Andreopoulos W.B."/>
            <person name="Clum A."/>
            <person name="Lindquist E."/>
            <person name="Daum C."/>
            <person name="Ramamoorthy G.K."/>
            <person name="Gryganskyi A."/>
            <person name="Culley D."/>
            <person name="Magnuson J.K."/>
            <person name="James T.Y."/>
            <person name="O'Malley M.A."/>
            <person name="Stajich J.E."/>
            <person name="Spatafora J.W."/>
            <person name="Visel A."/>
            <person name="Grigoriev I.V."/>
        </authorList>
    </citation>
    <scope>NUCLEOTIDE SEQUENCE [LARGE SCALE GENOMIC DNA]</scope>
    <source>
        <strain evidence="7 8">CBS 931.73</strain>
    </source>
</reference>
<dbReference type="Gene3D" id="1.25.40.10">
    <property type="entry name" value="Tetratricopeptide repeat domain"/>
    <property type="match status" value="2"/>
</dbReference>
<feature type="compositionally biased region" description="Basic and acidic residues" evidence="5">
    <location>
        <begin position="541"/>
        <end position="553"/>
    </location>
</feature>
<evidence type="ECO:0000313" key="8">
    <source>
        <dbReference type="Proteomes" id="UP000193498"/>
    </source>
</evidence>
<dbReference type="FunCoup" id="A0A1Y1XA87">
    <property type="interactions" value="867"/>
</dbReference>
<dbReference type="PANTHER" id="PTHR13952">
    <property type="entry name" value="U1 SMALL NUCLEAR RIBONUCLEOPROTEIN 70 KD"/>
    <property type="match status" value="1"/>
</dbReference>
<dbReference type="STRING" id="1314790.A0A1Y1XA87"/>
<dbReference type="InterPro" id="IPR003107">
    <property type="entry name" value="HAT"/>
</dbReference>
<feature type="region of interest" description="Disordered" evidence="5">
    <location>
        <begin position="745"/>
        <end position="772"/>
    </location>
</feature>
<sequence length="1025" mass="118334">MSVSSDSSSSDEMEIQEFELDPGLEKKVSELREQLGGNPHQYELHVEYINTLRSLSVFEELKEAREKMHQYFPLTESLWLEWLQDEIAVAVDVEEKERVLTLFEKAVDDYLSIEIWLRYINYMTEEYKAMDGSSSEALQTVFHLDKVREVYHRAVNATGHHYKLSHVIWNPFKDFEMGLLESNHSVVQYNRVKELYLKRISTPHEDLENTFAQYSTLVTNYSNQDYEAEMIAANSIYTKAMNLCTQLEQYEAAIAQNANDLSSYRAYIEYLKKNKEIDVFYVKTTYERALQIHCLDPTLWDEYIVYLLGHFRIQSVVPKVCERSVRNCPWSGDLWSHVVRTTESFRGVEIDINAIVEKSLQSGLLQSNIEELMKLSFGYCDFIRHRFQQNKDAESLRNGFLYILQTITNAFPDGDPYCRVEYNWINTETRIVEDIVKARKLWDSLIKRKGGESDVWLRYIEFEKQHNAVSKVQSIFKQACQKQMDWPERIFEAWLSFEHEAGSIESLELAYSRIMQQRKILQQREEQTRLIEADALQRESEKREKRLEKDREFRAKRRQKEKEKKAEKRKLEGPMAEDKPDEHDENSASKKQKLSKTRKDDFTLFVSNLNPDTDEVELAEFFKDCGSVVDVRIVKDKEGASKGYAYVEFASEEQAQTAQSKDGHTLNGRDISTHVSPEKTSDPKTIFVCNFSRTIEENWIRELFKSFGEIEEIRMPLTKEGRSRCFAYVQFKHSQSAESAVSLNGQEFEPGKPLSVAISDPSKKKKPNPSQEVANQKTLFVANFPLKTTKEELESLFQQYGALQEVRIVPNEDGKSKGCGFVEYQDENCARTALSLNEYNFNGRHITVTVADPLKLVDRKKERKQNADEKSRIESHSVYVKGLSEQTTIVTLRAEFKKYGNIRNARLIPEKNAAIVEYFEESDVGKAVLGLNETVIDGQTIHVEPSNSDLAKLSNQIPKPSPAMPVPTALLPRRIQRPATKLSTQKPRVVAKAHPLASPPTTSSSATSSKSNSDFRDLFLASRQK</sequence>